<dbReference type="STRING" id="420953.SAMN05192543_10427"/>
<dbReference type="PANTHER" id="PTHR43781:SF1">
    <property type="entry name" value="SACCHAROPINE DEHYDROGENASE"/>
    <property type="match status" value="1"/>
</dbReference>
<reference evidence="3 4" key="1">
    <citation type="submission" date="2016-10" db="EMBL/GenBank/DDBJ databases">
        <authorList>
            <person name="de Groot N.N."/>
        </authorList>
    </citation>
    <scope>NUCLEOTIDE SEQUENCE [LARGE SCALE GENOMIC DNA]</scope>
    <source>
        <strain evidence="3 4">LMG 23650</strain>
    </source>
</reference>
<feature type="domain" description="Saccharopine dehydrogenase NADP binding" evidence="1">
    <location>
        <begin position="7"/>
        <end position="122"/>
    </location>
</feature>
<evidence type="ECO:0000313" key="4">
    <source>
        <dbReference type="Proteomes" id="UP000199548"/>
    </source>
</evidence>
<evidence type="ECO:0000313" key="3">
    <source>
        <dbReference type="EMBL" id="SFI72691.1"/>
    </source>
</evidence>
<dbReference type="SUPFAM" id="SSF51735">
    <property type="entry name" value="NAD(P)-binding Rossmann-fold domains"/>
    <property type="match status" value="1"/>
</dbReference>
<name>A0A1I3KJK6_9BURK</name>
<organism evidence="3 4">
    <name type="scientific">Paraburkholderia megapolitana</name>
    <dbReference type="NCBI Taxonomy" id="420953"/>
    <lineage>
        <taxon>Bacteria</taxon>
        <taxon>Pseudomonadati</taxon>
        <taxon>Pseudomonadota</taxon>
        <taxon>Betaproteobacteria</taxon>
        <taxon>Burkholderiales</taxon>
        <taxon>Burkholderiaceae</taxon>
        <taxon>Paraburkholderia</taxon>
    </lineage>
</organism>
<dbReference type="Gene3D" id="3.40.50.720">
    <property type="entry name" value="NAD(P)-binding Rossmann-like Domain"/>
    <property type="match status" value="1"/>
</dbReference>
<dbReference type="InterPro" id="IPR005097">
    <property type="entry name" value="Sacchrp_dh_NADP-bd"/>
</dbReference>
<keyword evidence="4" id="KW-1185">Reference proteome</keyword>
<dbReference type="RefSeq" id="WP_091011678.1">
    <property type="nucleotide sequence ID" value="NZ_CP041743.1"/>
</dbReference>
<gene>
    <name evidence="3" type="ORF">SAMN05192543_10427</name>
</gene>
<feature type="domain" description="DUF5938" evidence="2">
    <location>
        <begin position="140"/>
        <end position="372"/>
    </location>
</feature>
<accession>A0A1I3KJK6</accession>
<dbReference type="AlphaFoldDB" id="A0A1I3KJK6"/>
<protein>
    <submittedName>
        <fullName evidence="3">Uncharacterized conserved protein</fullName>
    </submittedName>
</protein>
<dbReference type="InterPro" id="IPR036291">
    <property type="entry name" value="NAD(P)-bd_dom_sf"/>
</dbReference>
<dbReference type="PANTHER" id="PTHR43781">
    <property type="entry name" value="SACCHAROPINE DEHYDROGENASE"/>
    <property type="match status" value="1"/>
</dbReference>
<sequence length="373" mass="40762">MSDKRPVVVYGVSGYTGRLVCEYLREYHIPFIAAGRDKAKVQAVVEKVPGIETADYEVVGVEHNVDALTELFHGARFVSNMVGPFIKYGPEAVEAALAAGCHYSDTTGEQDWVMLAKERWGEAFAQKNLLLAPGIAHMYTTGEIAAQLCLETPGLDTLDILTLWGGFPTTASVATIFTILKAKWYYLEQNQYKEWLLSTKFDVVIPGQHGMGLALPWGGTSHPVWFKDDPRVANVKVSAGVFAREVMEGVIATVKLYEEQIKTLPMDQQEEALAKVAASVQSGMPPRENPRVNRSIDSVYASGPLGRAHCVIHGNSNYKQTGLLQAYAALSLLQTAPKKVGFASGCQAFGHRELLGQLRSFGLAMKPVLTVED</sequence>
<evidence type="ECO:0000259" key="2">
    <source>
        <dbReference type="Pfam" id="PF19362"/>
    </source>
</evidence>
<dbReference type="Pfam" id="PF19362">
    <property type="entry name" value="DUF5938"/>
    <property type="match status" value="1"/>
</dbReference>
<dbReference type="Pfam" id="PF03435">
    <property type="entry name" value="Sacchrp_dh_NADP"/>
    <property type="match status" value="1"/>
</dbReference>
<evidence type="ECO:0000259" key="1">
    <source>
        <dbReference type="Pfam" id="PF03435"/>
    </source>
</evidence>
<proteinExistence type="predicted"/>
<dbReference type="Proteomes" id="UP000199548">
    <property type="component" value="Unassembled WGS sequence"/>
</dbReference>
<dbReference type="OrthoDB" id="4420885at2"/>
<dbReference type="EMBL" id="FOQU01000004">
    <property type="protein sequence ID" value="SFI72691.1"/>
    <property type="molecule type" value="Genomic_DNA"/>
</dbReference>
<dbReference type="InterPro" id="IPR045982">
    <property type="entry name" value="DUF5938"/>
</dbReference>